<organism evidence="1 2">
    <name type="scientific">Aliidiomarina maris</name>
    <dbReference type="NCBI Taxonomy" id="531312"/>
    <lineage>
        <taxon>Bacteria</taxon>
        <taxon>Pseudomonadati</taxon>
        <taxon>Pseudomonadota</taxon>
        <taxon>Gammaproteobacteria</taxon>
        <taxon>Alteromonadales</taxon>
        <taxon>Idiomarinaceae</taxon>
        <taxon>Aliidiomarina</taxon>
    </lineage>
</organism>
<gene>
    <name evidence="1" type="ORF">B0I24_103269</name>
</gene>
<evidence type="ECO:0000313" key="1">
    <source>
        <dbReference type="EMBL" id="RAJ99269.1"/>
    </source>
</evidence>
<reference evidence="1 2" key="1">
    <citation type="submission" date="2018-06" db="EMBL/GenBank/DDBJ databases">
        <title>Genomic Encyclopedia of Type Strains, Phase III (KMG-III): the genomes of soil and plant-associated and newly described type strains.</title>
        <authorList>
            <person name="Whitman W."/>
        </authorList>
    </citation>
    <scope>NUCLEOTIDE SEQUENCE [LARGE SCALE GENOMIC DNA]</scope>
    <source>
        <strain evidence="1 2">CGMCC 1.15366</strain>
    </source>
</reference>
<proteinExistence type="predicted"/>
<name>A0A327X0P6_9GAMM</name>
<sequence>MREPSLQGRIYGVPNKVFPQLRKPPRTDARAKPTGMYLRRLEQGVPAAT</sequence>
<dbReference type="Proteomes" id="UP000249203">
    <property type="component" value="Unassembled WGS sequence"/>
</dbReference>
<dbReference type="EMBL" id="QLMD01000003">
    <property type="protein sequence ID" value="RAJ99269.1"/>
    <property type="molecule type" value="Genomic_DNA"/>
</dbReference>
<protein>
    <submittedName>
        <fullName evidence="1">Uncharacterized protein</fullName>
    </submittedName>
</protein>
<accession>A0A327X0P6</accession>
<comment type="caution">
    <text evidence="1">The sequence shown here is derived from an EMBL/GenBank/DDBJ whole genome shotgun (WGS) entry which is preliminary data.</text>
</comment>
<dbReference type="AlphaFoldDB" id="A0A327X0P6"/>
<evidence type="ECO:0000313" key="2">
    <source>
        <dbReference type="Proteomes" id="UP000249203"/>
    </source>
</evidence>